<dbReference type="Proteomes" id="UP000887013">
    <property type="component" value="Unassembled WGS sequence"/>
</dbReference>
<proteinExistence type="predicted"/>
<keyword evidence="2" id="KW-1185">Reference proteome</keyword>
<gene>
    <name evidence="1" type="ORF">NPIL_188001</name>
</gene>
<protein>
    <submittedName>
        <fullName evidence="1">Uncharacterized protein</fullName>
    </submittedName>
</protein>
<accession>A0A8X6QS32</accession>
<comment type="caution">
    <text evidence="1">The sequence shown here is derived from an EMBL/GenBank/DDBJ whole genome shotgun (WGS) entry which is preliminary data.</text>
</comment>
<dbReference type="AlphaFoldDB" id="A0A8X6QS32"/>
<organism evidence="1 2">
    <name type="scientific">Nephila pilipes</name>
    <name type="common">Giant wood spider</name>
    <name type="synonym">Nephila maculata</name>
    <dbReference type="NCBI Taxonomy" id="299642"/>
    <lineage>
        <taxon>Eukaryota</taxon>
        <taxon>Metazoa</taxon>
        <taxon>Ecdysozoa</taxon>
        <taxon>Arthropoda</taxon>
        <taxon>Chelicerata</taxon>
        <taxon>Arachnida</taxon>
        <taxon>Araneae</taxon>
        <taxon>Araneomorphae</taxon>
        <taxon>Entelegynae</taxon>
        <taxon>Araneoidea</taxon>
        <taxon>Nephilidae</taxon>
        <taxon>Nephila</taxon>
    </lineage>
</organism>
<evidence type="ECO:0000313" key="1">
    <source>
        <dbReference type="EMBL" id="GFU28126.1"/>
    </source>
</evidence>
<sequence>MCRCSQVLNACCSIASAFGKAVLLQLLAAYEIPKEAGIDALSTCFSYEVDPIISASLEVGRAIGSQAANGGAGGRRKRMAWLSCGAGNAAQHVLRHCSVVAVRYGSMADGGFKRHRNGMAAACGQVLPLKHSPNRFSLTVRIH</sequence>
<dbReference type="EMBL" id="BMAW01128941">
    <property type="protein sequence ID" value="GFU28126.1"/>
    <property type="molecule type" value="Genomic_DNA"/>
</dbReference>
<name>A0A8X6QS32_NEPPI</name>
<evidence type="ECO:0000313" key="2">
    <source>
        <dbReference type="Proteomes" id="UP000887013"/>
    </source>
</evidence>
<reference evidence="1" key="1">
    <citation type="submission" date="2020-08" db="EMBL/GenBank/DDBJ databases">
        <title>Multicomponent nature underlies the extraordinary mechanical properties of spider dragline silk.</title>
        <authorList>
            <person name="Kono N."/>
            <person name="Nakamura H."/>
            <person name="Mori M."/>
            <person name="Yoshida Y."/>
            <person name="Ohtoshi R."/>
            <person name="Malay A.D."/>
            <person name="Moran D.A.P."/>
            <person name="Tomita M."/>
            <person name="Numata K."/>
            <person name="Arakawa K."/>
        </authorList>
    </citation>
    <scope>NUCLEOTIDE SEQUENCE</scope>
</reference>